<reference evidence="1 2" key="1">
    <citation type="journal article" date="2018" name="Front. Microbiol.">
        <title>Pseudomonas orientalis F9: A Potent Antagonist against Phytopathogens with Phytotoxic Effect in the Apple Flower.</title>
        <authorList>
            <person name="Zengerer V."/>
            <person name="Schmid M."/>
            <person name="Bieri M."/>
            <person name="Muller D.C."/>
            <person name="Remus-Emsermann M.N.P."/>
            <person name="Ahrens C.H."/>
            <person name="Pelludat C."/>
        </authorList>
    </citation>
    <scope>NUCLEOTIDE SEQUENCE [LARGE SCALE GENOMIC DNA]</scope>
    <source>
        <strain evidence="1 2">F9</strain>
    </source>
</reference>
<organism evidence="1 2">
    <name type="scientific">Pseudomonas orientalis</name>
    <dbReference type="NCBI Taxonomy" id="76758"/>
    <lineage>
        <taxon>Bacteria</taxon>
        <taxon>Pseudomonadati</taxon>
        <taxon>Pseudomonadota</taxon>
        <taxon>Gammaproteobacteria</taxon>
        <taxon>Pseudomonadales</taxon>
        <taxon>Pseudomonadaceae</taxon>
        <taxon>Pseudomonas</taxon>
    </lineage>
</organism>
<proteinExistence type="predicted"/>
<protein>
    <submittedName>
        <fullName evidence="1">Uncharacterized protein</fullName>
    </submittedName>
</protein>
<dbReference type="RefSeq" id="WP_104502056.1">
    <property type="nucleotide sequence ID" value="NZ_CP018049.1"/>
</dbReference>
<dbReference type="EMBL" id="CP018049">
    <property type="protein sequence ID" value="AUZ45335.1"/>
    <property type="molecule type" value="Genomic_DNA"/>
</dbReference>
<gene>
    <name evidence="1" type="ORF">BOP93_06910</name>
</gene>
<sequence length="298" mass="34076">MGIQPALSLAEIYQFIELSNKLDVEFSNSNGELLTTYEDCFFCKSNNPLGFAFAIMSDSKCLEFYVTEKDRVDIFILDLGDDKPSKMGRSKYKSEIRVNEILGDVVVIDFEMEDFNLKLKIKQHKLKMNPERMSHYISTKGDSLNLKYLAARNIIERMKWDSMRREVSLAGIENKEITQFWDKIGLYSMNIGGADEFSVEYVNIGGGESKSLLINLVDENNQIPIIGEYTSLGYRVSMMGDDILRLKAAEVKRFEDHEEIIYFFDENPNAVALHIAKDGPGKAGDYAYEMFTAIIYQN</sequence>
<accession>A0A2L0RT73</accession>
<evidence type="ECO:0000313" key="2">
    <source>
        <dbReference type="Proteomes" id="UP000239888"/>
    </source>
</evidence>
<dbReference type="AlphaFoldDB" id="A0A2L0RT73"/>
<name>A0A2L0RT73_9PSED</name>
<evidence type="ECO:0000313" key="1">
    <source>
        <dbReference type="EMBL" id="AUZ45335.1"/>
    </source>
</evidence>
<dbReference type="KEGG" id="poi:BOP93_06910"/>
<dbReference type="Proteomes" id="UP000239888">
    <property type="component" value="Chromosome"/>
</dbReference>